<gene>
    <name evidence="2" type="ORF">EB812_08025</name>
</gene>
<feature type="compositionally biased region" description="Gly residues" evidence="1">
    <location>
        <begin position="10"/>
        <end position="20"/>
    </location>
</feature>
<feature type="region of interest" description="Disordered" evidence="1">
    <location>
        <begin position="1"/>
        <end position="35"/>
    </location>
</feature>
<dbReference type="EMBL" id="SIXC01000008">
    <property type="protein sequence ID" value="TBH79529.1"/>
    <property type="molecule type" value="Genomic_DNA"/>
</dbReference>
<accession>A0A6H3F880</accession>
<organism evidence="2 3">
    <name type="scientific">Desulfovibrio legallii</name>
    <dbReference type="NCBI Taxonomy" id="571438"/>
    <lineage>
        <taxon>Bacteria</taxon>
        <taxon>Pseudomonadati</taxon>
        <taxon>Thermodesulfobacteriota</taxon>
        <taxon>Desulfovibrionia</taxon>
        <taxon>Desulfovibrionales</taxon>
        <taxon>Desulfovibrionaceae</taxon>
        <taxon>Desulfovibrio</taxon>
    </lineage>
</organism>
<dbReference type="AlphaFoldDB" id="A0A6H3F880"/>
<evidence type="ECO:0000313" key="2">
    <source>
        <dbReference type="EMBL" id="TBH79529.1"/>
    </source>
</evidence>
<dbReference type="Proteomes" id="UP000292919">
    <property type="component" value="Unassembled WGS sequence"/>
</dbReference>
<evidence type="ECO:0000313" key="3">
    <source>
        <dbReference type="Proteomes" id="UP000292919"/>
    </source>
</evidence>
<dbReference type="RefSeq" id="WP_130958027.1">
    <property type="nucleotide sequence ID" value="NZ_JBHSHA010000014.1"/>
</dbReference>
<name>A0A6H3F880_9BACT</name>
<evidence type="ECO:0000256" key="1">
    <source>
        <dbReference type="SAM" id="MobiDB-lite"/>
    </source>
</evidence>
<comment type="caution">
    <text evidence="2">The sequence shown here is derived from an EMBL/GenBank/DDBJ whole genome shotgun (WGS) entry which is preliminary data.</text>
</comment>
<sequence length="285" mass="29900">MADDGMQNNNGGGAAAGGSADGTQNPFGFLPEGLESLSQGYEEPSAFWADVSRLKGMDAELAAVRGTKPESLVSDEDWEKTWKALGRPDDKSGYKLPETWSGKTWTPDGPGDDADADVTAAVNKYLTDSGEREQFADIARRCDLTQKQSETLFGLYGGLLARHIGAKSAADAVAAPEKVMAELWGENAQTGLETARRGARAAGLGDELDAAGLSGNPLVLRLAHALGEALGEDSVRGGKAAGAALPMGAAAREELLRVVGSEAYRNNDPEAQRRAEALSARVHMK</sequence>
<protein>
    <submittedName>
        <fullName evidence="2">Uncharacterized protein</fullName>
    </submittedName>
</protein>
<proteinExistence type="predicted"/>
<keyword evidence="3" id="KW-1185">Reference proteome</keyword>
<reference evidence="2 3" key="1">
    <citation type="submission" date="2018-12" db="EMBL/GenBank/DDBJ databases">
        <title>First genome draft of Desulfovibrio legallis sp. nov.</title>
        <authorList>
            <person name="Ben Dhia O."/>
            <person name="Najjari A."/>
            <person name="Ferjani R."/>
            <person name="Fhoula I."/>
            <person name="Fardeau M.-L."/>
            <person name="Boudabbous A."/>
            <person name="Ouzari H.I."/>
        </authorList>
    </citation>
    <scope>NUCLEOTIDE SEQUENCE [LARGE SCALE GENOMIC DNA]</scope>
    <source>
        <strain evidence="2 3">H1T</strain>
    </source>
</reference>